<keyword evidence="3" id="KW-1185">Reference proteome</keyword>
<feature type="chain" id="PRO_5045472636" description="Lipoprotein" evidence="1">
    <location>
        <begin position="16"/>
        <end position="142"/>
    </location>
</feature>
<dbReference type="EMBL" id="BAABBR010000001">
    <property type="protein sequence ID" value="GAA4033000.1"/>
    <property type="molecule type" value="Genomic_DNA"/>
</dbReference>
<comment type="caution">
    <text evidence="2">The sequence shown here is derived from an EMBL/GenBank/DDBJ whole genome shotgun (WGS) entry which is preliminary data.</text>
</comment>
<accession>A0ABP7TYR5</accession>
<sequence>MLRPYLIATSVIAGAATLAACATTMEPRQRSPQAAAELARYLDGKTPGKAETCLPSYRSQDMIVVDENTILYRDGSNRYWRNDLQGNCNGLGRPGTFLLTKQFGNTGTCRGEIARIVDSGSGATVGLCSFGDFVPYTGPRRP</sequence>
<protein>
    <recommendedName>
        <fullName evidence="4">Lipoprotein</fullName>
    </recommendedName>
</protein>
<gene>
    <name evidence="2" type="ORF">GCM10022281_10940</name>
</gene>
<evidence type="ECO:0008006" key="4">
    <source>
        <dbReference type="Google" id="ProtNLM"/>
    </source>
</evidence>
<evidence type="ECO:0000256" key="1">
    <source>
        <dbReference type="SAM" id="SignalP"/>
    </source>
</evidence>
<proteinExistence type="predicted"/>
<dbReference type="RefSeq" id="WP_344696023.1">
    <property type="nucleotide sequence ID" value="NZ_BAABBR010000001.1"/>
</dbReference>
<keyword evidence="1" id="KW-0732">Signal</keyword>
<reference evidence="3" key="1">
    <citation type="journal article" date="2019" name="Int. J. Syst. Evol. Microbiol.">
        <title>The Global Catalogue of Microorganisms (GCM) 10K type strain sequencing project: providing services to taxonomists for standard genome sequencing and annotation.</title>
        <authorList>
            <consortium name="The Broad Institute Genomics Platform"/>
            <consortium name="The Broad Institute Genome Sequencing Center for Infectious Disease"/>
            <person name="Wu L."/>
            <person name="Ma J."/>
        </authorList>
    </citation>
    <scope>NUCLEOTIDE SEQUENCE [LARGE SCALE GENOMIC DNA]</scope>
    <source>
        <strain evidence="3">JCM 17564</strain>
    </source>
</reference>
<name>A0ABP7TYR5_9SPHN</name>
<organism evidence="2 3">
    <name type="scientific">Sphingomonas rosea</name>
    <dbReference type="NCBI Taxonomy" id="335605"/>
    <lineage>
        <taxon>Bacteria</taxon>
        <taxon>Pseudomonadati</taxon>
        <taxon>Pseudomonadota</taxon>
        <taxon>Alphaproteobacteria</taxon>
        <taxon>Sphingomonadales</taxon>
        <taxon>Sphingomonadaceae</taxon>
        <taxon>Sphingomonas</taxon>
    </lineage>
</organism>
<feature type="signal peptide" evidence="1">
    <location>
        <begin position="1"/>
        <end position="15"/>
    </location>
</feature>
<evidence type="ECO:0000313" key="2">
    <source>
        <dbReference type="EMBL" id="GAA4033000.1"/>
    </source>
</evidence>
<evidence type="ECO:0000313" key="3">
    <source>
        <dbReference type="Proteomes" id="UP001424459"/>
    </source>
</evidence>
<dbReference type="Proteomes" id="UP001424459">
    <property type="component" value="Unassembled WGS sequence"/>
</dbReference>
<dbReference type="PROSITE" id="PS51257">
    <property type="entry name" value="PROKAR_LIPOPROTEIN"/>
    <property type="match status" value="1"/>
</dbReference>